<dbReference type="InterPro" id="IPR014048">
    <property type="entry name" value="MethylDNA_cys_MeTrfase_DNA-bd"/>
</dbReference>
<keyword evidence="1" id="KW-0227">DNA damage</keyword>
<dbReference type="Pfam" id="PF01035">
    <property type="entry name" value="DNA_binding_1"/>
    <property type="match status" value="1"/>
</dbReference>
<dbReference type="GO" id="GO:0006281">
    <property type="term" value="P:DNA repair"/>
    <property type="evidence" value="ECO:0007669"/>
    <property type="project" value="InterPro"/>
</dbReference>
<accession>A0A832DF53</accession>
<gene>
    <name evidence="3" type="ORF">ENS56_02375</name>
</gene>
<dbReference type="PANTHER" id="PTHR42942">
    <property type="entry name" value="6-O-METHYLGUANINE DNA METHYLTRANSFERASE"/>
    <property type="match status" value="1"/>
</dbReference>
<reference evidence="3" key="1">
    <citation type="journal article" date="2020" name="mSystems">
        <title>Genome- and Community-Level Interaction Insights into Carbon Utilization and Element Cycling Functions of Hydrothermarchaeota in Hydrothermal Sediment.</title>
        <authorList>
            <person name="Zhou Z."/>
            <person name="Liu Y."/>
            <person name="Xu W."/>
            <person name="Pan J."/>
            <person name="Luo Z.H."/>
            <person name="Li M."/>
        </authorList>
    </citation>
    <scope>NUCLEOTIDE SEQUENCE [LARGE SCALE GENOMIC DNA]</scope>
    <source>
        <strain evidence="3">SpSt-500</strain>
    </source>
</reference>
<dbReference type="PANTHER" id="PTHR42942:SF1">
    <property type="entry name" value="ALKYLTRANSFERASE-LIKE PROTEIN 1"/>
    <property type="match status" value="1"/>
</dbReference>
<dbReference type="AlphaFoldDB" id="A0A832DF53"/>
<evidence type="ECO:0000313" key="3">
    <source>
        <dbReference type="EMBL" id="HGT46860.1"/>
    </source>
</evidence>
<feature type="domain" description="Methylated-DNA-[protein]-cysteine S-methyltransferase DNA binding" evidence="2">
    <location>
        <begin position="17"/>
        <end position="97"/>
    </location>
</feature>
<organism evidence="3">
    <name type="scientific">Ignavibacterium album</name>
    <dbReference type="NCBI Taxonomy" id="591197"/>
    <lineage>
        <taxon>Bacteria</taxon>
        <taxon>Pseudomonadati</taxon>
        <taxon>Ignavibacteriota</taxon>
        <taxon>Ignavibacteria</taxon>
        <taxon>Ignavibacteriales</taxon>
        <taxon>Ignavibacteriaceae</taxon>
        <taxon>Ignavibacterium</taxon>
    </lineage>
</organism>
<dbReference type="InterPro" id="IPR052520">
    <property type="entry name" value="ATL_DNA_repair"/>
</dbReference>
<dbReference type="EMBL" id="DSVI01000004">
    <property type="protein sequence ID" value="HGT46860.1"/>
    <property type="molecule type" value="Genomic_DNA"/>
</dbReference>
<dbReference type="InterPro" id="IPR036388">
    <property type="entry name" value="WH-like_DNA-bd_sf"/>
</dbReference>
<name>A0A832DF53_9BACT</name>
<dbReference type="GO" id="GO:0003824">
    <property type="term" value="F:catalytic activity"/>
    <property type="evidence" value="ECO:0007669"/>
    <property type="project" value="InterPro"/>
</dbReference>
<dbReference type="NCBIfam" id="TIGR00589">
    <property type="entry name" value="ogt"/>
    <property type="match status" value="1"/>
</dbReference>
<protein>
    <submittedName>
        <fullName evidence="3">MGMT family protein</fullName>
    </submittedName>
</protein>
<proteinExistence type="predicted"/>
<dbReference type="InterPro" id="IPR036217">
    <property type="entry name" value="MethylDNA_cys_MeTrfase_DNAb"/>
</dbReference>
<evidence type="ECO:0000256" key="1">
    <source>
        <dbReference type="ARBA" id="ARBA00022763"/>
    </source>
</evidence>
<dbReference type="CDD" id="cd06445">
    <property type="entry name" value="ATase"/>
    <property type="match status" value="1"/>
</dbReference>
<sequence>MKKRKSVNKKNSKSKKDFFNKVYEITKKIPRGKVTTYGDIAEACGIRSAARTVGWALNGCSPDIPAHRVVNRYGALTGKIHFGDPNLMEELLRSEGVTFDENGCVRLDKHLWKPKTKI</sequence>
<dbReference type="Gene3D" id="1.10.10.10">
    <property type="entry name" value="Winged helix-like DNA-binding domain superfamily/Winged helix DNA-binding domain"/>
    <property type="match status" value="1"/>
</dbReference>
<evidence type="ECO:0000259" key="2">
    <source>
        <dbReference type="Pfam" id="PF01035"/>
    </source>
</evidence>
<comment type="caution">
    <text evidence="3">The sequence shown here is derived from an EMBL/GenBank/DDBJ whole genome shotgun (WGS) entry which is preliminary data.</text>
</comment>
<dbReference type="SUPFAM" id="SSF46767">
    <property type="entry name" value="Methylated DNA-protein cysteine methyltransferase, C-terminal domain"/>
    <property type="match status" value="1"/>
</dbReference>